<evidence type="ECO:0000259" key="1">
    <source>
        <dbReference type="PROSITE" id="PS50967"/>
    </source>
</evidence>
<dbReference type="EMBL" id="VSSQ01055716">
    <property type="protein sequence ID" value="MPN09602.1"/>
    <property type="molecule type" value="Genomic_DNA"/>
</dbReference>
<gene>
    <name evidence="2" type="ORF">SDC9_156893</name>
</gene>
<proteinExistence type="predicted"/>
<dbReference type="InterPro" id="IPR044876">
    <property type="entry name" value="HRDC_dom_sf"/>
</dbReference>
<feature type="domain" description="HRDC" evidence="1">
    <location>
        <begin position="1"/>
        <end position="58"/>
    </location>
</feature>
<dbReference type="GO" id="GO:0003676">
    <property type="term" value="F:nucleic acid binding"/>
    <property type="evidence" value="ECO:0007669"/>
    <property type="project" value="InterPro"/>
</dbReference>
<dbReference type="InterPro" id="IPR002121">
    <property type="entry name" value="HRDC_dom"/>
</dbReference>
<sequence length="125" mass="13723">MPAYVVFSDATLREMARVMPKDEDEFLSVSGVGGHKLKQYGAVFLDFIGKLDDMLGQRTSWDTAAFTQLVQASYIVDAPWSSGELSKLKAQAAMGLPLESMARALDRTRESVQSKLTELGLKASF</sequence>
<dbReference type="Gene3D" id="1.10.150.80">
    <property type="entry name" value="HRDC domain"/>
    <property type="match status" value="1"/>
</dbReference>
<dbReference type="Pfam" id="PF00570">
    <property type="entry name" value="HRDC"/>
    <property type="match status" value="1"/>
</dbReference>
<accession>A0A645F7V5</accession>
<dbReference type="AlphaFoldDB" id="A0A645F7V5"/>
<reference evidence="2" key="1">
    <citation type="submission" date="2019-08" db="EMBL/GenBank/DDBJ databases">
        <authorList>
            <person name="Kucharzyk K."/>
            <person name="Murdoch R.W."/>
            <person name="Higgins S."/>
            <person name="Loffler F."/>
        </authorList>
    </citation>
    <scope>NUCLEOTIDE SEQUENCE</scope>
</reference>
<protein>
    <recommendedName>
        <fullName evidence="1">HRDC domain-containing protein</fullName>
    </recommendedName>
</protein>
<organism evidence="2">
    <name type="scientific">bioreactor metagenome</name>
    <dbReference type="NCBI Taxonomy" id="1076179"/>
    <lineage>
        <taxon>unclassified sequences</taxon>
        <taxon>metagenomes</taxon>
        <taxon>ecological metagenomes</taxon>
    </lineage>
</organism>
<dbReference type="GO" id="GO:0000166">
    <property type="term" value="F:nucleotide binding"/>
    <property type="evidence" value="ECO:0007669"/>
    <property type="project" value="InterPro"/>
</dbReference>
<dbReference type="SUPFAM" id="SSF47819">
    <property type="entry name" value="HRDC-like"/>
    <property type="match status" value="1"/>
</dbReference>
<comment type="caution">
    <text evidence="2">The sequence shown here is derived from an EMBL/GenBank/DDBJ whole genome shotgun (WGS) entry which is preliminary data.</text>
</comment>
<dbReference type="PROSITE" id="PS50967">
    <property type="entry name" value="HRDC"/>
    <property type="match status" value="1"/>
</dbReference>
<dbReference type="InterPro" id="IPR010997">
    <property type="entry name" value="HRDC-like_sf"/>
</dbReference>
<name>A0A645F7V5_9ZZZZ</name>
<evidence type="ECO:0000313" key="2">
    <source>
        <dbReference type="EMBL" id="MPN09602.1"/>
    </source>
</evidence>